<dbReference type="AlphaFoldDB" id="A0A853MFJ4"/>
<keyword evidence="1 8" id="KW-0004">4Fe-4S</keyword>
<evidence type="ECO:0000256" key="4">
    <source>
        <dbReference type="ARBA" id="ARBA00022691"/>
    </source>
</evidence>
<feature type="binding site" evidence="8">
    <location>
        <position position="154"/>
    </location>
    <ligand>
        <name>[4Fe-4S] cluster</name>
        <dbReference type="ChEBI" id="CHEBI:49883"/>
        <label>2</label>
        <note>4Fe-4S-S-AdoMet</note>
    </ligand>
</feature>
<evidence type="ECO:0000256" key="5">
    <source>
        <dbReference type="ARBA" id="ARBA00022723"/>
    </source>
</evidence>
<dbReference type="InterPro" id="IPR007197">
    <property type="entry name" value="rSAM"/>
</dbReference>
<keyword evidence="7 8" id="KW-0411">Iron-sulfur</keyword>
<evidence type="ECO:0000256" key="7">
    <source>
        <dbReference type="ARBA" id="ARBA00023014"/>
    </source>
</evidence>
<dbReference type="NCBIfam" id="TIGR01125">
    <property type="entry name" value="30S ribosomal protein S12 methylthiotransferase RimO"/>
    <property type="match status" value="1"/>
</dbReference>
<feature type="domain" description="MTTase N-terminal" evidence="10">
    <location>
        <begin position="5"/>
        <end position="116"/>
    </location>
</feature>
<keyword evidence="3 8" id="KW-0808">Transferase</keyword>
<dbReference type="Gene3D" id="2.40.50.140">
    <property type="entry name" value="Nucleic acid-binding proteins"/>
    <property type="match status" value="1"/>
</dbReference>
<dbReference type="PROSITE" id="PS51918">
    <property type="entry name" value="RADICAL_SAM"/>
    <property type="match status" value="1"/>
</dbReference>
<feature type="binding site" evidence="8">
    <location>
        <position position="14"/>
    </location>
    <ligand>
        <name>[4Fe-4S] cluster</name>
        <dbReference type="ChEBI" id="CHEBI:49883"/>
        <label>1</label>
    </ligand>
</feature>
<keyword evidence="6 8" id="KW-0408">Iron</keyword>
<dbReference type="GO" id="GO:0051539">
    <property type="term" value="F:4 iron, 4 sulfur cluster binding"/>
    <property type="evidence" value="ECO:0007669"/>
    <property type="project" value="UniProtKB-UniRule"/>
</dbReference>
<dbReference type="RefSeq" id="WP_006276328.1">
    <property type="nucleotide sequence ID" value="NZ_ACYA01000020.1"/>
</dbReference>
<dbReference type="PANTHER" id="PTHR43837:SF1">
    <property type="entry name" value="RIBOSOMAL PROTEIN US12 METHYLTHIOTRANSFERASE RIMO"/>
    <property type="match status" value="1"/>
</dbReference>
<dbReference type="InterPro" id="IPR013848">
    <property type="entry name" value="Methylthiotransferase_N"/>
</dbReference>
<dbReference type="PROSITE" id="PS50926">
    <property type="entry name" value="TRAM"/>
    <property type="match status" value="1"/>
</dbReference>
<dbReference type="FunFam" id="3.80.30.20:FF:000001">
    <property type="entry name" value="tRNA-2-methylthio-N(6)-dimethylallyladenosine synthase 2"/>
    <property type="match status" value="1"/>
</dbReference>
<evidence type="ECO:0000256" key="3">
    <source>
        <dbReference type="ARBA" id="ARBA00022679"/>
    </source>
</evidence>
<feature type="domain" description="TRAM" evidence="9">
    <location>
        <begin position="372"/>
        <end position="438"/>
    </location>
</feature>
<comment type="caution">
    <text evidence="12">The sequence shown here is derived from an EMBL/GenBank/DDBJ whole genome shotgun (WGS) entry which is preliminary data.</text>
</comment>
<dbReference type="PROSITE" id="PS51449">
    <property type="entry name" value="MTTASE_N"/>
    <property type="match status" value="1"/>
</dbReference>
<dbReference type="GO" id="GO:0103039">
    <property type="term" value="F:protein methylthiotransferase activity"/>
    <property type="evidence" value="ECO:0007669"/>
    <property type="project" value="UniProtKB-EC"/>
</dbReference>
<dbReference type="InterPro" id="IPR038135">
    <property type="entry name" value="Methylthiotransferase_N_sf"/>
</dbReference>
<proteinExistence type="inferred from homology"/>
<feature type="binding site" evidence="8">
    <location>
        <position position="161"/>
    </location>
    <ligand>
        <name>[4Fe-4S] cluster</name>
        <dbReference type="ChEBI" id="CHEBI:49883"/>
        <label>2</label>
        <note>4Fe-4S-S-AdoMet</note>
    </ligand>
</feature>
<dbReference type="Gene3D" id="3.40.50.12160">
    <property type="entry name" value="Methylthiotransferase, N-terminal domain"/>
    <property type="match status" value="1"/>
</dbReference>
<comment type="cofactor">
    <cofactor evidence="8">
        <name>[4Fe-4S] cluster</name>
        <dbReference type="ChEBI" id="CHEBI:49883"/>
    </cofactor>
    <text evidence="8">Binds 2 [4Fe-4S] clusters. One cluster is coordinated with 3 cysteines and an exchangeable S-adenosyl-L-methionine.</text>
</comment>
<evidence type="ECO:0000313" key="12">
    <source>
        <dbReference type="EMBL" id="OBU76036.1"/>
    </source>
</evidence>
<gene>
    <name evidence="8" type="primary">rimO</name>
    <name evidence="12" type="ORF">A9P98_06650</name>
</gene>
<dbReference type="InterPro" id="IPR005839">
    <property type="entry name" value="Methylthiotransferase"/>
</dbReference>
<evidence type="ECO:0000259" key="11">
    <source>
        <dbReference type="PROSITE" id="PS51918"/>
    </source>
</evidence>
<evidence type="ECO:0000256" key="2">
    <source>
        <dbReference type="ARBA" id="ARBA00022490"/>
    </source>
</evidence>
<dbReference type="HAMAP" id="MF_01865">
    <property type="entry name" value="MTTase_RimO"/>
    <property type="match status" value="1"/>
</dbReference>
<name>A0A853MFJ4_9CYAN</name>
<keyword evidence="12" id="KW-0689">Ribosomal protein</keyword>
<dbReference type="Proteomes" id="UP000093903">
    <property type="component" value="Unassembled WGS sequence"/>
</dbReference>
<dbReference type="GO" id="GO:0046872">
    <property type="term" value="F:metal ion binding"/>
    <property type="evidence" value="ECO:0007669"/>
    <property type="project" value="UniProtKB-KW"/>
</dbReference>
<evidence type="ECO:0000259" key="10">
    <source>
        <dbReference type="PROSITE" id="PS51449"/>
    </source>
</evidence>
<dbReference type="EMBL" id="LYXA01000001">
    <property type="protein sequence ID" value="OBU76036.1"/>
    <property type="molecule type" value="Genomic_DNA"/>
</dbReference>
<dbReference type="Pfam" id="PF04055">
    <property type="entry name" value="Radical_SAM"/>
    <property type="match status" value="1"/>
</dbReference>
<feature type="binding site" evidence="8">
    <location>
        <position position="79"/>
    </location>
    <ligand>
        <name>[4Fe-4S] cluster</name>
        <dbReference type="ChEBI" id="CHEBI:49883"/>
        <label>1</label>
    </ligand>
</feature>
<evidence type="ECO:0000259" key="9">
    <source>
        <dbReference type="PROSITE" id="PS50926"/>
    </source>
</evidence>
<dbReference type="InterPro" id="IPR058240">
    <property type="entry name" value="rSAM_sf"/>
</dbReference>
<keyword evidence="5 8" id="KW-0479">Metal-binding</keyword>
<dbReference type="SMART" id="SM00729">
    <property type="entry name" value="Elp3"/>
    <property type="match status" value="1"/>
</dbReference>
<protein>
    <recommendedName>
        <fullName evidence="8">Ribosomal protein uS12 methylthiotransferase RimO</fullName>
        <shortName evidence="8">uS12 MTTase</shortName>
        <shortName evidence="8">uS12 methylthiotransferase</shortName>
        <ecNumber evidence="8">2.8.4.4</ecNumber>
    </recommendedName>
    <alternativeName>
        <fullName evidence="8">Ribosomal protein uS12 (aspartate-C(3))-methylthiotransferase</fullName>
    </alternativeName>
    <alternativeName>
        <fullName evidence="8">Ribosome maturation factor RimO</fullName>
    </alternativeName>
</protein>
<sequence>MGDKPTIAISHLGCEKNRIDTEHILGMLVEAGYGVDTNEDLADYVIVNTCSFIEAAREESVRTLVELAEANKKIVIAGCMAQHFQEQLLEELPEAVAVVGTGDYHNIVNVLERVEKGERVKQVSVDPIYIADENTPRYRTTTEGVAYLRVAEGCDYGCAFCIIPYLRGKQRSRSIESIVGEAKQLAAQGVKELILISQITTNYGLDIYGQPKLAELIRALGEVDIPWVRMHYAYPTGITPDVIKAIQETANFLPYLDLPLQHSHPEILRAMNRPWQGRVNDGIIERIKTALPKAVLRTTFIVGFPGETQEHFDHLLEFTERHQFDHLGVFTFSPEEGTPAYDLPNQLPQELMVERRNQLMEIQQPISLRKNWQQVGKIVDVLIEQENPQTGDLIGRSDRFAPEVDGQVYVQGKASLGTIVPVKITTADAYDLYGEVVMA</sequence>
<dbReference type="SUPFAM" id="SSF102114">
    <property type="entry name" value="Radical SAM enzymes"/>
    <property type="match status" value="1"/>
</dbReference>
<keyword evidence="4 8" id="KW-0949">S-adenosyl-L-methionine</keyword>
<accession>A0A853MFJ4</accession>
<evidence type="ECO:0000313" key="13">
    <source>
        <dbReference type="Proteomes" id="UP000093903"/>
    </source>
</evidence>
<evidence type="ECO:0000256" key="1">
    <source>
        <dbReference type="ARBA" id="ARBA00022485"/>
    </source>
</evidence>
<keyword evidence="12" id="KW-0687">Ribonucleoprotein</keyword>
<dbReference type="EC" id="2.8.4.4" evidence="8"/>
<evidence type="ECO:0000256" key="8">
    <source>
        <dbReference type="HAMAP-Rule" id="MF_01865"/>
    </source>
</evidence>
<comment type="similarity">
    <text evidence="8">Belongs to the methylthiotransferase family. RimO subfamily.</text>
</comment>
<evidence type="ECO:0000256" key="6">
    <source>
        <dbReference type="ARBA" id="ARBA00023004"/>
    </source>
</evidence>
<feature type="binding site" evidence="8">
    <location>
        <position position="50"/>
    </location>
    <ligand>
        <name>[4Fe-4S] cluster</name>
        <dbReference type="ChEBI" id="CHEBI:49883"/>
        <label>1</label>
    </ligand>
</feature>
<comment type="function">
    <text evidence="8">Catalyzes the methylthiolation of an aspartic acid residue of ribosomal protein uS12.</text>
</comment>
<organism evidence="12 13">
    <name type="scientific">Cylindrospermopsis raciborskii CS-505</name>
    <dbReference type="NCBI Taxonomy" id="533240"/>
    <lineage>
        <taxon>Bacteria</taxon>
        <taxon>Bacillati</taxon>
        <taxon>Cyanobacteriota</taxon>
        <taxon>Cyanophyceae</taxon>
        <taxon>Nostocales</taxon>
        <taxon>Aphanizomenonaceae</taxon>
        <taxon>Cylindrospermopsis</taxon>
    </lineage>
</organism>
<feature type="domain" description="Radical SAM core" evidence="11">
    <location>
        <begin position="140"/>
        <end position="369"/>
    </location>
</feature>
<reference evidence="12 13" key="1">
    <citation type="submission" date="2016-05" db="EMBL/GenBank/DDBJ databases">
        <title>First complete genome of the cyanobacterium Cylindrospermopsis raciborskii CS505, containing a circular chromosome and a single extrachromosomal element.</title>
        <authorList>
            <person name="Fuentes J."/>
            <person name="Tamames J."/>
            <person name="Allen E."/>
            <person name="Plominski A."/>
            <person name="Vasquez M."/>
        </authorList>
    </citation>
    <scope>NUCLEOTIDE SEQUENCE [LARGE SCALE GENOMIC DNA]</scope>
    <source>
        <strain evidence="12 13">CS505</strain>
    </source>
</reference>
<dbReference type="Pfam" id="PF00919">
    <property type="entry name" value="UPF0004"/>
    <property type="match status" value="1"/>
</dbReference>
<comment type="catalytic activity">
    <reaction evidence="8">
        <text>L-aspartate(89)-[ribosomal protein uS12]-hydrogen + (sulfur carrier)-SH + AH2 + 2 S-adenosyl-L-methionine = 3-methylsulfanyl-L-aspartate(89)-[ribosomal protein uS12]-hydrogen + (sulfur carrier)-H + 5'-deoxyadenosine + L-methionine + A + S-adenosyl-L-homocysteine + 2 H(+)</text>
        <dbReference type="Rhea" id="RHEA:37087"/>
        <dbReference type="Rhea" id="RHEA-COMP:10460"/>
        <dbReference type="Rhea" id="RHEA-COMP:10461"/>
        <dbReference type="Rhea" id="RHEA-COMP:14737"/>
        <dbReference type="Rhea" id="RHEA-COMP:14739"/>
        <dbReference type="ChEBI" id="CHEBI:13193"/>
        <dbReference type="ChEBI" id="CHEBI:15378"/>
        <dbReference type="ChEBI" id="CHEBI:17319"/>
        <dbReference type="ChEBI" id="CHEBI:17499"/>
        <dbReference type="ChEBI" id="CHEBI:29917"/>
        <dbReference type="ChEBI" id="CHEBI:29961"/>
        <dbReference type="ChEBI" id="CHEBI:57844"/>
        <dbReference type="ChEBI" id="CHEBI:57856"/>
        <dbReference type="ChEBI" id="CHEBI:59789"/>
        <dbReference type="ChEBI" id="CHEBI:64428"/>
        <dbReference type="ChEBI" id="CHEBI:73599"/>
        <dbReference type="EC" id="2.8.4.4"/>
    </reaction>
</comment>
<dbReference type="GO" id="GO:0035599">
    <property type="term" value="F:aspartic acid methylthiotransferase activity"/>
    <property type="evidence" value="ECO:0007669"/>
    <property type="project" value="TreeGrafter"/>
</dbReference>
<dbReference type="SFLD" id="SFLDG01061">
    <property type="entry name" value="methylthiotransferase"/>
    <property type="match status" value="1"/>
</dbReference>
<dbReference type="FunFam" id="2.40.50.140:FF:000210">
    <property type="entry name" value="Ribosomal protein S12 methylthiotransferase RimO"/>
    <property type="match status" value="1"/>
</dbReference>
<dbReference type="InterPro" id="IPR012340">
    <property type="entry name" value="NA-bd_OB-fold"/>
</dbReference>
<keyword evidence="2 8" id="KW-0963">Cytoplasm</keyword>
<dbReference type="GO" id="GO:0035600">
    <property type="term" value="P:tRNA methylthiolation"/>
    <property type="evidence" value="ECO:0007669"/>
    <property type="project" value="UniProtKB-ARBA"/>
</dbReference>
<dbReference type="InterPro" id="IPR002792">
    <property type="entry name" value="TRAM_dom"/>
</dbReference>
<comment type="subcellular location">
    <subcellularLocation>
        <location evidence="8">Cytoplasm</location>
    </subcellularLocation>
</comment>
<dbReference type="InterPro" id="IPR005840">
    <property type="entry name" value="Ribosomal_uS12_MeSTrfase_RimO"/>
</dbReference>
<dbReference type="SFLD" id="SFLDG01082">
    <property type="entry name" value="B12-binding_domain_containing"/>
    <property type="match status" value="1"/>
</dbReference>
<dbReference type="InterPro" id="IPR020612">
    <property type="entry name" value="Methylthiotransferase_CS"/>
</dbReference>
<dbReference type="GO" id="GO:0005840">
    <property type="term" value="C:ribosome"/>
    <property type="evidence" value="ECO:0007669"/>
    <property type="project" value="UniProtKB-KW"/>
</dbReference>
<dbReference type="CDD" id="cd01335">
    <property type="entry name" value="Radical_SAM"/>
    <property type="match status" value="1"/>
</dbReference>
<dbReference type="Gene3D" id="3.80.30.20">
    <property type="entry name" value="tm_1862 like domain"/>
    <property type="match status" value="1"/>
</dbReference>
<dbReference type="SFLD" id="SFLDS00029">
    <property type="entry name" value="Radical_SAM"/>
    <property type="match status" value="1"/>
</dbReference>
<dbReference type="NCBIfam" id="TIGR00089">
    <property type="entry name" value="MiaB/RimO family radical SAM methylthiotransferase"/>
    <property type="match status" value="1"/>
</dbReference>
<dbReference type="InterPro" id="IPR023404">
    <property type="entry name" value="rSAM_horseshoe"/>
</dbReference>
<feature type="binding site" evidence="8">
    <location>
        <position position="158"/>
    </location>
    <ligand>
        <name>[4Fe-4S] cluster</name>
        <dbReference type="ChEBI" id="CHEBI:49883"/>
        <label>2</label>
        <note>4Fe-4S-S-AdoMet</note>
    </ligand>
</feature>
<dbReference type="InterPro" id="IPR006638">
    <property type="entry name" value="Elp3/MiaA/NifB-like_rSAM"/>
</dbReference>
<dbReference type="PROSITE" id="PS01278">
    <property type="entry name" value="MTTASE_RADICAL"/>
    <property type="match status" value="1"/>
</dbReference>
<dbReference type="SFLD" id="SFLDF00274">
    <property type="entry name" value="ribosomal_protein_S12_methylth"/>
    <property type="match status" value="1"/>
</dbReference>
<dbReference type="Pfam" id="PF18693">
    <property type="entry name" value="TRAM_2"/>
    <property type="match status" value="1"/>
</dbReference>
<dbReference type="PANTHER" id="PTHR43837">
    <property type="entry name" value="RIBOSOMAL PROTEIN S12 METHYLTHIOTRANSFERASE RIMO"/>
    <property type="match status" value="1"/>
</dbReference>
<dbReference type="GO" id="GO:0005829">
    <property type="term" value="C:cytosol"/>
    <property type="evidence" value="ECO:0007669"/>
    <property type="project" value="TreeGrafter"/>
</dbReference>